<feature type="transmembrane region" description="Helical" evidence="11">
    <location>
        <begin position="147"/>
        <end position="171"/>
    </location>
</feature>
<dbReference type="EMBL" id="QGNW01000089">
    <property type="protein sequence ID" value="RVW99207.1"/>
    <property type="molecule type" value="Genomic_DNA"/>
</dbReference>
<evidence type="ECO:0000256" key="7">
    <source>
        <dbReference type="ARBA" id="ARBA00022816"/>
    </source>
</evidence>
<keyword evidence="8" id="KW-0653">Protein transport</keyword>
<evidence type="ECO:0000256" key="6">
    <source>
        <dbReference type="ARBA" id="ARBA00022701"/>
    </source>
</evidence>
<dbReference type="GO" id="GO:0005634">
    <property type="term" value="C:nucleus"/>
    <property type="evidence" value="ECO:0007669"/>
    <property type="project" value="UniProtKB-SubCell"/>
</dbReference>
<evidence type="ECO:0000256" key="4">
    <source>
        <dbReference type="ARBA" id="ARBA00022448"/>
    </source>
</evidence>
<evidence type="ECO:0000313" key="12">
    <source>
        <dbReference type="EMBL" id="RVW99207.1"/>
    </source>
</evidence>
<dbReference type="GO" id="GO:0005874">
    <property type="term" value="C:microtubule"/>
    <property type="evidence" value="ECO:0007669"/>
    <property type="project" value="UniProtKB-KW"/>
</dbReference>
<dbReference type="CDD" id="cd21452">
    <property type="entry name" value="DLC-like_DYNLL1_DYNLL2"/>
    <property type="match status" value="1"/>
</dbReference>
<keyword evidence="7" id="KW-0509">mRNA transport</keyword>
<feature type="transmembrane region" description="Helical" evidence="11">
    <location>
        <begin position="95"/>
        <end position="116"/>
    </location>
</feature>
<reference evidence="12 13" key="1">
    <citation type="journal article" date="2018" name="PLoS Genet.">
        <title>Population sequencing reveals clonal diversity and ancestral inbreeding in the grapevine cultivar Chardonnay.</title>
        <authorList>
            <person name="Roach M.J."/>
            <person name="Johnson D.L."/>
            <person name="Bohlmann J."/>
            <person name="van Vuuren H.J."/>
            <person name="Jones S.J."/>
            <person name="Pretorius I.S."/>
            <person name="Schmidt S.A."/>
            <person name="Borneman A.R."/>
        </authorList>
    </citation>
    <scope>NUCLEOTIDE SEQUENCE [LARGE SCALE GENOMIC DNA]</scope>
    <source>
        <strain evidence="13">cv. Chardonnay</strain>
        <tissue evidence="12">Leaf</tissue>
    </source>
</reference>
<evidence type="ECO:0000256" key="3">
    <source>
        <dbReference type="ARBA" id="ARBA00015062"/>
    </source>
</evidence>
<keyword evidence="9" id="KW-0206">Cytoskeleton</keyword>
<evidence type="ECO:0000256" key="8">
    <source>
        <dbReference type="ARBA" id="ARBA00022927"/>
    </source>
</evidence>
<dbReference type="SMART" id="SM01375">
    <property type="entry name" value="Dynein_light"/>
    <property type="match status" value="1"/>
</dbReference>
<keyword evidence="11" id="KW-0812">Transmembrane</keyword>
<keyword evidence="4" id="KW-0813">Transport</keyword>
<evidence type="ECO:0000256" key="1">
    <source>
        <dbReference type="ARBA" id="ARBA00004123"/>
    </source>
</evidence>
<dbReference type="FunFam" id="3.30.740.10:FF:000005">
    <property type="entry name" value="Dynein light chain"/>
    <property type="match status" value="1"/>
</dbReference>
<dbReference type="InterPro" id="IPR037177">
    <property type="entry name" value="DLC_sf"/>
</dbReference>
<proteinExistence type="predicted"/>
<evidence type="ECO:0000256" key="11">
    <source>
        <dbReference type="SAM" id="Phobius"/>
    </source>
</evidence>
<dbReference type="GO" id="GO:0051028">
    <property type="term" value="P:mRNA transport"/>
    <property type="evidence" value="ECO:0007669"/>
    <property type="project" value="UniProtKB-KW"/>
</dbReference>
<gene>
    <name evidence="12" type="primary">dlc-1</name>
    <name evidence="12" type="ORF">CK203_019045</name>
</gene>
<dbReference type="Pfam" id="PF01221">
    <property type="entry name" value="Dynein_light"/>
    <property type="match status" value="1"/>
</dbReference>
<sequence length="262" mass="29545">MAEDLKRNGALALSLKQSSDDRKLSLAASASKRVIIKSADMKDDMQKEAIDIAIAASENHSVEKNIAEYIKKEFDKKHGPTWHCIVGRNFGNSRLIIFLIIYPNGILLQISTSVFFLMEVFIWGRGGVWCLAYVCIDLRVDMHGNMVLLQFLSELCSTWVFSYVTATIIGFGKKMLWYIHQYAKIPVLKHLVLGLAIGGLGIRKLSTLNKVLQGKWIWRFTLENESLSKWVVAEKYEEEGGWCSCNSMGSFGVGLWKAIRSS</sequence>
<evidence type="ECO:0000256" key="2">
    <source>
        <dbReference type="ARBA" id="ARBA00004245"/>
    </source>
</evidence>
<comment type="subcellular location">
    <subcellularLocation>
        <location evidence="2">Cytoplasm</location>
        <location evidence="2">Cytoskeleton</location>
    </subcellularLocation>
    <subcellularLocation>
        <location evidence="1">Nucleus</location>
    </subcellularLocation>
</comment>
<dbReference type="GO" id="GO:0007017">
    <property type="term" value="P:microtubule-based process"/>
    <property type="evidence" value="ECO:0007669"/>
    <property type="project" value="InterPro"/>
</dbReference>
<dbReference type="SUPFAM" id="SSF54648">
    <property type="entry name" value="DLC"/>
    <property type="match status" value="1"/>
</dbReference>
<dbReference type="GO" id="GO:0015031">
    <property type="term" value="P:protein transport"/>
    <property type="evidence" value="ECO:0007669"/>
    <property type="project" value="UniProtKB-KW"/>
</dbReference>
<evidence type="ECO:0000256" key="5">
    <source>
        <dbReference type="ARBA" id="ARBA00022490"/>
    </source>
</evidence>
<dbReference type="GO" id="GO:0030286">
    <property type="term" value="C:dynein complex"/>
    <property type="evidence" value="ECO:0007669"/>
    <property type="project" value="InterPro"/>
</dbReference>
<dbReference type="Gene3D" id="3.30.740.10">
    <property type="entry name" value="Protein Inhibitor Of Neuronal Nitric Oxide Synthase"/>
    <property type="match status" value="1"/>
</dbReference>
<dbReference type="AlphaFoldDB" id="A0A438IR63"/>
<keyword evidence="11" id="KW-1133">Transmembrane helix</keyword>
<comment type="caution">
    <text evidence="12">The sequence shown here is derived from an EMBL/GenBank/DDBJ whole genome shotgun (WGS) entry which is preliminary data.</text>
</comment>
<dbReference type="Proteomes" id="UP000288805">
    <property type="component" value="Unassembled WGS sequence"/>
</dbReference>
<dbReference type="PANTHER" id="PTHR11886">
    <property type="entry name" value="DYNEIN LIGHT CHAIN"/>
    <property type="match status" value="1"/>
</dbReference>
<accession>A0A438IR63</accession>
<keyword evidence="5" id="KW-0963">Cytoplasm</keyword>
<keyword evidence="10" id="KW-0539">Nucleus</keyword>
<dbReference type="PANTHER" id="PTHR11886:SF35">
    <property type="entry name" value="DYNEIN LIGHT CHAIN"/>
    <property type="match status" value="1"/>
</dbReference>
<dbReference type="InterPro" id="IPR001372">
    <property type="entry name" value="Dynein_light_chain_typ-1/2"/>
</dbReference>
<evidence type="ECO:0000256" key="10">
    <source>
        <dbReference type="ARBA" id="ARBA00023242"/>
    </source>
</evidence>
<keyword evidence="6" id="KW-0493">Microtubule</keyword>
<evidence type="ECO:0000256" key="9">
    <source>
        <dbReference type="ARBA" id="ARBA00023212"/>
    </source>
</evidence>
<evidence type="ECO:0000313" key="13">
    <source>
        <dbReference type="Proteomes" id="UP000288805"/>
    </source>
</evidence>
<protein>
    <recommendedName>
        <fullName evidence="3">Dynein light chain 1, cytoplasmic</fullName>
    </recommendedName>
</protein>
<name>A0A438IR63_VITVI</name>
<organism evidence="12 13">
    <name type="scientific">Vitis vinifera</name>
    <name type="common">Grape</name>
    <dbReference type="NCBI Taxonomy" id="29760"/>
    <lineage>
        <taxon>Eukaryota</taxon>
        <taxon>Viridiplantae</taxon>
        <taxon>Streptophyta</taxon>
        <taxon>Embryophyta</taxon>
        <taxon>Tracheophyta</taxon>
        <taxon>Spermatophyta</taxon>
        <taxon>Magnoliopsida</taxon>
        <taxon>eudicotyledons</taxon>
        <taxon>Gunneridae</taxon>
        <taxon>Pentapetalae</taxon>
        <taxon>rosids</taxon>
        <taxon>Vitales</taxon>
        <taxon>Vitaceae</taxon>
        <taxon>Viteae</taxon>
        <taxon>Vitis</taxon>
    </lineage>
</organism>
<keyword evidence="11" id="KW-0472">Membrane</keyword>